<comment type="catalytic activity">
    <reaction evidence="7">
        <text>L-arginyl-[protein] + 2 S-adenosyl-L-methionine = N(omega),N(omega)'-dimethyl-L-arginyl-[protein] + 2 S-adenosyl-L-homocysteine + 2 H(+)</text>
        <dbReference type="Rhea" id="RHEA:48108"/>
        <dbReference type="Rhea" id="RHEA-COMP:10532"/>
        <dbReference type="Rhea" id="RHEA-COMP:11992"/>
        <dbReference type="ChEBI" id="CHEBI:15378"/>
        <dbReference type="ChEBI" id="CHEBI:29965"/>
        <dbReference type="ChEBI" id="CHEBI:57856"/>
        <dbReference type="ChEBI" id="CHEBI:59789"/>
        <dbReference type="ChEBI" id="CHEBI:88221"/>
        <dbReference type="EC" id="2.1.1.320"/>
    </reaction>
</comment>
<dbReference type="InterPro" id="IPR029063">
    <property type="entry name" value="SAM-dependent_MTases_sf"/>
</dbReference>
<dbReference type="EC" id="2.1.1.320" evidence="3"/>
<evidence type="ECO:0000256" key="9">
    <source>
        <dbReference type="SAM" id="MobiDB-lite"/>
    </source>
</evidence>
<feature type="region of interest" description="Disordered" evidence="9">
    <location>
        <begin position="29"/>
        <end position="68"/>
    </location>
</feature>
<evidence type="ECO:0000256" key="1">
    <source>
        <dbReference type="ARBA" id="ARBA00004173"/>
    </source>
</evidence>
<dbReference type="InterPro" id="IPR003788">
    <property type="entry name" value="NDUFAF7"/>
</dbReference>
<evidence type="ECO:0000256" key="7">
    <source>
        <dbReference type="ARBA" id="ARBA00048612"/>
    </source>
</evidence>
<name>A0A4U0XTA7_9PEZI</name>
<dbReference type="PANTHER" id="PTHR12049">
    <property type="entry name" value="PROTEIN ARGININE METHYLTRANSFERASE NDUFAF7, MITOCHONDRIAL"/>
    <property type="match status" value="1"/>
</dbReference>
<comment type="subcellular location">
    <subcellularLocation>
        <location evidence="1">Mitochondrion</location>
    </subcellularLocation>
</comment>
<accession>A0A4U0XTA7</accession>
<dbReference type="InterPro" id="IPR038375">
    <property type="entry name" value="NDUFAF7_sf"/>
</dbReference>
<keyword evidence="6" id="KW-0496">Mitochondrion</keyword>
<evidence type="ECO:0000256" key="3">
    <source>
        <dbReference type="ARBA" id="ARBA00011935"/>
    </source>
</evidence>
<dbReference type="SUPFAM" id="SSF53335">
    <property type="entry name" value="S-adenosyl-L-methionine-dependent methyltransferases"/>
    <property type="match status" value="1"/>
</dbReference>
<evidence type="ECO:0000313" key="10">
    <source>
        <dbReference type="EMBL" id="TKA78225.1"/>
    </source>
</evidence>
<dbReference type="FunFam" id="3.40.50.12710:FF:000002">
    <property type="entry name" value="Protein arginine methyltransferase NDUFAF7"/>
    <property type="match status" value="1"/>
</dbReference>
<organism evidence="10 11">
    <name type="scientific">Cryomyces minteri</name>
    <dbReference type="NCBI Taxonomy" id="331657"/>
    <lineage>
        <taxon>Eukaryota</taxon>
        <taxon>Fungi</taxon>
        <taxon>Dikarya</taxon>
        <taxon>Ascomycota</taxon>
        <taxon>Pezizomycotina</taxon>
        <taxon>Dothideomycetes</taxon>
        <taxon>Dothideomycetes incertae sedis</taxon>
        <taxon>Cryomyces</taxon>
    </lineage>
</organism>
<dbReference type="STRING" id="331657.A0A4U0XTA7"/>
<dbReference type="Gene3D" id="3.40.50.12710">
    <property type="match status" value="1"/>
</dbReference>
<dbReference type="GO" id="GO:0032259">
    <property type="term" value="P:methylation"/>
    <property type="evidence" value="ECO:0007669"/>
    <property type="project" value="UniProtKB-KW"/>
</dbReference>
<dbReference type="EMBL" id="NAJN01000151">
    <property type="protein sequence ID" value="TKA78225.1"/>
    <property type="molecule type" value="Genomic_DNA"/>
</dbReference>
<dbReference type="AlphaFoldDB" id="A0A4U0XTA7"/>
<feature type="repeat" description="PPR" evidence="8">
    <location>
        <begin position="421"/>
        <end position="455"/>
    </location>
</feature>
<evidence type="ECO:0000256" key="4">
    <source>
        <dbReference type="ARBA" id="ARBA00022603"/>
    </source>
</evidence>
<evidence type="ECO:0000256" key="6">
    <source>
        <dbReference type="ARBA" id="ARBA00023128"/>
    </source>
</evidence>
<dbReference type="GO" id="GO:0035243">
    <property type="term" value="F:protein-arginine omega-N symmetric methyltransferase activity"/>
    <property type="evidence" value="ECO:0007669"/>
    <property type="project" value="UniProtKB-EC"/>
</dbReference>
<dbReference type="Gene3D" id="1.25.40.10">
    <property type="entry name" value="Tetratricopeptide repeat domain"/>
    <property type="match status" value="1"/>
</dbReference>
<dbReference type="PROSITE" id="PS51375">
    <property type="entry name" value="PPR"/>
    <property type="match status" value="1"/>
</dbReference>
<dbReference type="Proteomes" id="UP000308768">
    <property type="component" value="Unassembled WGS sequence"/>
</dbReference>
<keyword evidence="11" id="KW-1185">Reference proteome</keyword>
<protein>
    <recommendedName>
        <fullName evidence="3">type II protein arginine methyltransferase</fullName>
        <ecNumber evidence="3">2.1.1.320</ecNumber>
    </recommendedName>
</protein>
<dbReference type="PANTHER" id="PTHR12049:SF5">
    <property type="entry name" value="PROTEIN ARGININE METHYLTRANSFERASE NDUFAF7 HOMOLOG, MITOCHONDRIAL"/>
    <property type="match status" value="1"/>
</dbReference>
<evidence type="ECO:0000256" key="8">
    <source>
        <dbReference type="PROSITE-ProRule" id="PRU00708"/>
    </source>
</evidence>
<evidence type="ECO:0000313" key="11">
    <source>
        <dbReference type="Proteomes" id="UP000308768"/>
    </source>
</evidence>
<dbReference type="Pfam" id="PF02636">
    <property type="entry name" value="Methyltransf_28"/>
    <property type="match status" value="1"/>
</dbReference>
<reference evidence="10 11" key="1">
    <citation type="submission" date="2017-03" db="EMBL/GenBank/DDBJ databases">
        <title>Genomes of endolithic fungi from Antarctica.</title>
        <authorList>
            <person name="Coleine C."/>
            <person name="Masonjones S."/>
            <person name="Stajich J.E."/>
        </authorList>
    </citation>
    <scope>NUCLEOTIDE SEQUENCE [LARGE SCALE GENOMIC DNA]</scope>
    <source>
        <strain evidence="10 11">CCFEE 5187</strain>
    </source>
</reference>
<keyword evidence="5" id="KW-0808">Transferase</keyword>
<evidence type="ECO:0000256" key="2">
    <source>
        <dbReference type="ARBA" id="ARBA00005891"/>
    </source>
</evidence>
<sequence length="1208" mass="139401">MPPLSLRRLHISPRTFQYACRVPSARFYARSRGQPPPDDEDDDGINWYEQDSLAPGAKRRRLSGNPQVEEANELRRKIRELEDELGKDRSSRAVDPAMAEVEKEMLNDLSDSERQFIQETARKQKEEEHRLTEGVEVDWKLPQADVPTMKRLNASLRAAAIANTDPEKRKSLWRWYSRCKQSVRHLGQMLPDRAWEVLWTTQSIESPTNPDRAAHMKALLEDMVAAGRTLAPAQRLAYLEAVFLEGQRDKALELWHKEAGSDIGRTPEYLELGVRMHALSGRLDEAQHRLEVLLDKHRTWDPRIILPVLNAHNERSNFHQAWALYLHLRNRLSSDMSMTDYDTVTLSFLAAGRKDLALAAFRDMMLCGKSATKDPKSKEFQALYQMSLERMGAIQSLSVDASEVNSVSLEALTFLPRPFQNKFFYASWLKKLIGMGELDAASRVVELMYERGVNPDPKHVNGLIGAWLRTGHALYKERAEQMAWSMIQERLDFAWRRRNKKEGGESRTKVSVHQTEDGIPIPKFLQRPLPPATIETFSILALHYLRRGMYEHVTHLKKTLREAEIPVNSYFMNHVLYAELRRRGPADAWKKFENYTRNSEPKVAPDLETFACLWECEKRYVDKSKTSVQRGFPTPRFLFGRMVEWHSQLSSKDKARTRDYLTSEMYDQIMDCFCLDRDLAGCLITMHALKFRFGAYPDENIARKLVLLIARLPFIEGDTPKKRRRISADVQHKRNVAKVTLVLEMLVNRRREAAAERGVDMDTLDDLDRAGENLSLFSELVMVVLERSTPQDERVEDIVQAAASVMGVEGIPIDDSLYNPSYGYFSKQVVIFTPGEPFDFSTIRDEPEFHRLLGERYTAFEDALDEKEFNETRQLWHTPTELFRPYYGEAIARYLVTNYKLSLFPYHDLLIYEMGAGNGTLMLNILDYIRATDPEVYARTKFRVIEISSSLASLQAQQLHRTAHSRGHADKVDIVNRSIFDWNTYISSPCFFLALEVFDNFAHDAIRYDPFTEQPLQGTALIDAHGDFYEFYSNDLDPVAARFLRVRDAACAGPYNHPLRGPRLLRHLRARMPLAGNLTEPEYIPTRLMQFFDVLAKYFPAHRLVTSDFHSLPDAVRGVNAPVVQTRYKRRTVPVSTPLVQQGYFDILFPTDFNVMEDIYRAVTGKLTRVLSHEDFLKRWAYVEDTQTRSGENPLLSWYKNASVIITV</sequence>
<proteinExistence type="inferred from homology"/>
<dbReference type="InterPro" id="IPR011990">
    <property type="entry name" value="TPR-like_helical_dom_sf"/>
</dbReference>
<keyword evidence="4" id="KW-0489">Methyltransferase</keyword>
<comment type="similarity">
    <text evidence="2">Belongs to the NDUFAF7 family.</text>
</comment>
<gene>
    <name evidence="10" type="ORF">B0A49_02289</name>
</gene>
<dbReference type="InterPro" id="IPR002885">
    <property type="entry name" value="PPR_rpt"/>
</dbReference>
<comment type="caution">
    <text evidence="10">The sequence shown here is derived from an EMBL/GenBank/DDBJ whole genome shotgun (WGS) entry which is preliminary data.</text>
</comment>
<evidence type="ECO:0000256" key="5">
    <source>
        <dbReference type="ARBA" id="ARBA00022679"/>
    </source>
</evidence>
<dbReference type="GO" id="GO:0005739">
    <property type="term" value="C:mitochondrion"/>
    <property type="evidence" value="ECO:0007669"/>
    <property type="project" value="UniProtKB-SubCell"/>
</dbReference>
<dbReference type="OrthoDB" id="17415at2759"/>